<keyword evidence="1 3" id="KW-0853">WD repeat</keyword>
<dbReference type="InterPro" id="IPR036322">
    <property type="entry name" value="WD40_repeat_dom_sf"/>
</dbReference>
<dbReference type="SMART" id="SM00320">
    <property type="entry name" value="WD40"/>
    <property type="match status" value="7"/>
</dbReference>
<comment type="caution">
    <text evidence="5">The sequence shown here is derived from an EMBL/GenBank/DDBJ whole genome shotgun (WGS) entry which is preliminary data.</text>
</comment>
<sequence>MVWNPGKSLFGGRYIIESQLGEGGIGITYLARNQRNQQRVIKTLKEEILNHPAWILHRNKLRQDFRDEAVRLAVCHHPHIVKIENVFDEGNSPCMVMEYIQGEDLGQRLKRVGLLSETEALLYIRQIGDALTLIHSKGLLHRDLKPRNIMIRIDKSEAVLIDFGISREFIPNVVQRHTVYRTPGFAPPEQYELEAPRGEYIDIYALAATLYNLLTGVVPTSADDRRHNVNLEPPQYFNPNISNRVNQAIMCGMDLESTYRPQSVQEWLNLLEGDSREDLATIPLSLAAKPKQESARPVVQSPGPVVILDQQNWQCIQTLKGHSSMVHAIAISPDGQYLASGSNDKTIKLWQLSTGKLVRQLGRWFSGHSSMVHSLAFSPISLNSSYQGESGRTGGLTDINSRILASGSWDNTIKLWDVNTGKEIRTLIGHTNWVNSVAFSPDGKLLLSGGADCTIKLWQVHTGIEIQTFKGHADPVSSVAYSPRTATTANSQERQLVASGSNDYTIKLWQVYTGRNICTLVGHSFFVNCIAFSHDGEIIASGSGDNTIKLWHVNTGREIRTLSGHSDSVWSVAFSRDRQFIASGSWDNTIKLWHLHSGTEVSTLTGHSSYVRCVAFSPDGQTLVSGGDDDTIKIWRRGK</sequence>
<organism evidence="5 6">
    <name type="scientific">Nostoc paludosum FACHB-159</name>
    <dbReference type="NCBI Taxonomy" id="2692908"/>
    <lineage>
        <taxon>Bacteria</taxon>
        <taxon>Bacillati</taxon>
        <taxon>Cyanobacteriota</taxon>
        <taxon>Cyanophyceae</taxon>
        <taxon>Nostocales</taxon>
        <taxon>Nostocaceae</taxon>
        <taxon>Nostoc</taxon>
    </lineage>
</organism>
<dbReference type="InterPro" id="IPR011009">
    <property type="entry name" value="Kinase-like_dom_sf"/>
</dbReference>
<gene>
    <name evidence="5" type="ORF">H6H03_18385</name>
</gene>
<feature type="repeat" description="WD" evidence="3">
    <location>
        <begin position="319"/>
        <end position="360"/>
    </location>
</feature>
<dbReference type="Pfam" id="PF00069">
    <property type="entry name" value="Pkinase"/>
    <property type="match status" value="1"/>
</dbReference>
<dbReference type="Proteomes" id="UP000637383">
    <property type="component" value="Unassembled WGS sequence"/>
</dbReference>
<dbReference type="SUPFAM" id="SSF50978">
    <property type="entry name" value="WD40 repeat-like"/>
    <property type="match status" value="1"/>
</dbReference>
<keyword evidence="5" id="KW-0418">Kinase</keyword>
<dbReference type="InterPro" id="IPR008271">
    <property type="entry name" value="Ser/Thr_kinase_AS"/>
</dbReference>
<keyword evidence="5" id="KW-0808">Transferase</keyword>
<evidence type="ECO:0000259" key="4">
    <source>
        <dbReference type="PROSITE" id="PS50011"/>
    </source>
</evidence>
<dbReference type="InterPro" id="IPR000719">
    <property type="entry name" value="Prot_kinase_dom"/>
</dbReference>
<dbReference type="InterPro" id="IPR015943">
    <property type="entry name" value="WD40/YVTN_repeat-like_dom_sf"/>
</dbReference>
<dbReference type="RefSeq" id="WP_190956498.1">
    <property type="nucleotide sequence ID" value="NZ_JACJTU010000016.1"/>
</dbReference>
<dbReference type="CDD" id="cd14014">
    <property type="entry name" value="STKc_PknB_like"/>
    <property type="match status" value="1"/>
</dbReference>
<dbReference type="GO" id="GO:0004674">
    <property type="term" value="F:protein serine/threonine kinase activity"/>
    <property type="evidence" value="ECO:0007669"/>
    <property type="project" value="UniProtKB-KW"/>
</dbReference>
<keyword evidence="2" id="KW-0677">Repeat</keyword>
<dbReference type="SMART" id="SM00220">
    <property type="entry name" value="S_TKc"/>
    <property type="match status" value="1"/>
</dbReference>
<proteinExistence type="predicted"/>
<evidence type="ECO:0000313" key="6">
    <source>
        <dbReference type="Proteomes" id="UP000637383"/>
    </source>
</evidence>
<dbReference type="Gene3D" id="1.10.510.10">
    <property type="entry name" value="Transferase(Phosphotransferase) domain 1"/>
    <property type="match status" value="1"/>
</dbReference>
<dbReference type="InterPro" id="IPR019775">
    <property type="entry name" value="WD40_repeat_CS"/>
</dbReference>
<dbReference type="PROSITE" id="PS50082">
    <property type="entry name" value="WD_REPEATS_2"/>
    <property type="match status" value="7"/>
</dbReference>
<dbReference type="PRINTS" id="PR00320">
    <property type="entry name" value="GPROTEINBRPT"/>
</dbReference>
<evidence type="ECO:0000256" key="3">
    <source>
        <dbReference type="PROSITE-ProRule" id="PRU00221"/>
    </source>
</evidence>
<feature type="repeat" description="WD" evidence="3">
    <location>
        <begin position="469"/>
        <end position="519"/>
    </location>
</feature>
<feature type="domain" description="Protein kinase" evidence="4">
    <location>
        <begin position="14"/>
        <end position="279"/>
    </location>
</feature>
<keyword evidence="6" id="KW-1185">Reference proteome</keyword>
<dbReference type="InterPro" id="IPR020472">
    <property type="entry name" value="WD40_PAC1"/>
</dbReference>
<reference evidence="5 6" key="1">
    <citation type="journal article" date="2020" name="ISME J.">
        <title>Comparative genomics reveals insights into cyanobacterial evolution and habitat adaptation.</title>
        <authorList>
            <person name="Chen M.Y."/>
            <person name="Teng W.K."/>
            <person name="Zhao L."/>
            <person name="Hu C.X."/>
            <person name="Zhou Y.K."/>
            <person name="Han B.P."/>
            <person name="Song L.R."/>
            <person name="Shu W.S."/>
        </authorList>
    </citation>
    <scope>NUCLEOTIDE SEQUENCE [LARGE SCALE GENOMIC DNA]</scope>
    <source>
        <strain evidence="5 6">FACHB-159</strain>
    </source>
</reference>
<dbReference type="PROSITE" id="PS00678">
    <property type="entry name" value="WD_REPEATS_1"/>
    <property type="match status" value="1"/>
</dbReference>
<feature type="repeat" description="WD" evidence="3">
    <location>
        <begin position="562"/>
        <end position="603"/>
    </location>
</feature>
<keyword evidence="5" id="KW-0723">Serine/threonine-protein kinase</keyword>
<dbReference type="Gene3D" id="2.130.10.10">
    <property type="entry name" value="YVTN repeat-like/Quinoprotein amine dehydrogenase"/>
    <property type="match status" value="4"/>
</dbReference>
<accession>A0ABR8KAG2</accession>
<dbReference type="InterPro" id="IPR001680">
    <property type="entry name" value="WD40_rpt"/>
</dbReference>
<evidence type="ECO:0000256" key="2">
    <source>
        <dbReference type="ARBA" id="ARBA00022737"/>
    </source>
</evidence>
<dbReference type="SUPFAM" id="SSF56112">
    <property type="entry name" value="Protein kinase-like (PK-like)"/>
    <property type="match status" value="1"/>
</dbReference>
<evidence type="ECO:0000256" key="1">
    <source>
        <dbReference type="ARBA" id="ARBA00022574"/>
    </source>
</evidence>
<feature type="repeat" description="WD" evidence="3">
    <location>
        <begin position="400"/>
        <end position="426"/>
    </location>
</feature>
<dbReference type="PANTHER" id="PTHR22847">
    <property type="entry name" value="WD40 REPEAT PROTEIN"/>
    <property type="match status" value="1"/>
</dbReference>
<dbReference type="Pfam" id="PF00400">
    <property type="entry name" value="WD40"/>
    <property type="match status" value="7"/>
</dbReference>
<feature type="repeat" description="WD" evidence="3">
    <location>
        <begin position="520"/>
        <end position="561"/>
    </location>
</feature>
<dbReference type="PROSITE" id="PS50011">
    <property type="entry name" value="PROTEIN_KINASE_DOM"/>
    <property type="match status" value="1"/>
</dbReference>
<name>A0ABR8KAG2_9NOSO</name>
<dbReference type="PROSITE" id="PS50294">
    <property type="entry name" value="WD_REPEATS_REGION"/>
    <property type="match status" value="6"/>
</dbReference>
<dbReference type="EMBL" id="JACJTU010000016">
    <property type="protein sequence ID" value="MBD2735836.1"/>
    <property type="molecule type" value="Genomic_DNA"/>
</dbReference>
<protein>
    <submittedName>
        <fullName evidence="5">Serine/threonine protein kinase</fullName>
    </submittedName>
</protein>
<dbReference type="PANTHER" id="PTHR22847:SF637">
    <property type="entry name" value="WD REPEAT DOMAIN 5B"/>
    <property type="match status" value="1"/>
</dbReference>
<evidence type="ECO:0000313" key="5">
    <source>
        <dbReference type="EMBL" id="MBD2735836.1"/>
    </source>
</evidence>
<dbReference type="PROSITE" id="PS00108">
    <property type="entry name" value="PROTEIN_KINASE_ST"/>
    <property type="match status" value="1"/>
</dbReference>
<dbReference type="CDD" id="cd00200">
    <property type="entry name" value="WD40"/>
    <property type="match status" value="1"/>
</dbReference>
<feature type="repeat" description="WD" evidence="3">
    <location>
        <begin position="604"/>
        <end position="639"/>
    </location>
</feature>
<feature type="repeat" description="WD" evidence="3">
    <location>
        <begin position="427"/>
        <end position="468"/>
    </location>
</feature>